<name>A0AAX6MSG2_9PEZI</name>
<comment type="caution">
    <text evidence="2">The sequence shown here is derived from an EMBL/GenBank/DDBJ whole genome shotgun (WGS) entry which is preliminary data.</text>
</comment>
<feature type="compositionally biased region" description="Basic residues" evidence="1">
    <location>
        <begin position="302"/>
        <end position="312"/>
    </location>
</feature>
<keyword evidence="3" id="KW-1185">Reference proteome</keyword>
<gene>
    <name evidence="2" type="ORF">Daesc_002970</name>
</gene>
<feature type="region of interest" description="Disordered" evidence="1">
    <location>
        <begin position="1"/>
        <end position="36"/>
    </location>
</feature>
<organism evidence="2 3">
    <name type="scientific">Daldinia eschscholtzii</name>
    <dbReference type="NCBI Taxonomy" id="292717"/>
    <lineage>
        <taxon>Eukaryota</taxon>
        <taxon>Fungi</taxon>
        <taxon>Dikarya</taxon>
        <taxon>Ascomycota</taxon>
        <taxon>Pezizomycotina</taxon>
        <taxon>Sordariomycetes</taxon>
        <taxon>Xylariomycetidae</taxon>
        <taxon>Xylariales</taxon>
        <taxon>Hypoxylaceae</taxon>
        <taxon>Daldinia</taxon>
    </lineage>
</organism>
<proteinExistence type="predicted"/>
<dbReference type="AlphaFoldDB" id="A0AAX6MSG2"/>
<feature type="region of interest" description="Disordered" evidence="1">
    <location>
        <begin position="334"/>
        <end position="363"/>
    </location>
</feature>
<dbReference type="Proteomes" id="UP001369815">
    <property type="component" value="Unassembled WGS sequence"/>
</dbReference>
<feature type="compositionally biased region" description="Polar residues" evidence="1">
    <location>
        <begin position="13"/>
        <end position="36"/>
    </location>
</feature>
<accession>A0AAX6MSG2</accession>
<evidence type="ECO:0008006" key="4">
    <source>
        <dbReference type="Google" id="ProtNLM"/>
    </source>
</evidence>
<evidence type="ECO:0000256" key="1">
    <source>
        <dbReference type="SAM" id="MobiDB-lite"/>
    </source>
</evidence>
<sequence length="456" mass="49425">MAGTETSKRPRLSLQTKTSPGPSRAKTTLANVNPKSPTSFNTLTNLYVTAIERSTPTQSTPVTAINLLQPLKLQTDPESLRVRRPRAETPYTAALPDTPLSANPVSPAQQMDVVFPSTMTSTPPLSAGAVESSNNYTFAPSDVNKQESLHSPTQTRRRVVYTPFASYAKAPYSHDKSLHSILRNSPLPPASAKSPISPRRQSRRLQEKAARHVGYLSPLTQTITTEKYIKSHVELLAEDASPYTPSPAAEDSDMILDLAMAYTEDETRDGGETPGPFEEMRRRMTGLGTETPIHSPRPDGIRKRKRKEKKRKWVWTIGQDDEENESGAIAALKAAAGASTPRSSAPLLPPVFTAGPVKTTLSGPQTAVQISFESVESSSDLARDEMDIEMSDASSISSSRATTPPDIESETKTPTVTTLTTAPAKVESLDPSDLIDPETGSRRDSPIPPDLVSKEQ</sequence>
<evidence type="ECO:0000313" key="3">
    <source>
        <dbReference type="Proteomes" id="UP001369815"/>
    </source>
</evidence>
<dbReference type="EMBL" id="JBANMG010000003">
    <property type="protein sequence ID" value="KAK6955337.1"/>
    <property type="molecule type" value="Genomic_DNA"/>
</dbReference>
<reference evidence="2 3" key="1">
    <citation type="journal article" date="2024" name="Front Chem Biol">
        <title>Unveiling the potential of Daldinia eschscholtzii MFLUCC 19-0629 through bioactivity and bioinformatics studies for enhanced sustainable agriculture production.</title>
        <authorList>
            <person name="Brooks S."/>
            <person name="Weaver J.A."/>
            <person name="Klomchit A."/>
            <person name="Alharthi S.A."/>
            <person name="Onlamun T."/>
            <person name="Nurani R."/>
            <person name="Vong T.K."/>
            <person name="Alberti F."/>
            <person name="Greco C."/>
        </authorList>
    </citation>
    <scope>NUCLEOTIDE SEQUENCE [LARGE SCALE GENOMIC DNA]</scope>
    <source>
        <strain evidence="2">MFLUCC 19-0629</strain>
    </source>
</reference>
<feature type="compositionally biased region" description="Low complexity" evidence="1">
    <location>
        <begin position="412"/>
        <end position="426"/>
    </location>
</feature>
<feature type="region of interest" description="Disordered" evidence="1">
    <location>
        <begin position="288"/>
        <end position="312"/>
    </location>
</feature>
<evidence type="ECO:0000313" key="2">
    <source>
        <dbReference type="EMBL" id="KAK6955337.1"/>
    </source>
</evidence>
<feature type="region of interest" description="Disordered" evidence="1">
    <location>
        <begin position="375"/>
        <end position="456"/>
    </location>
</feature>
<protein>
    <recommendedName>
        <fullName evidence="4">Glucan 4-alpha-glucosidase</fullName>
    </recommendedName>
</protein>
<feature type="region of interest" description="Disordered" evidence="1">
    <location>
        <begin position="179"/>
        <end position="209"/>
    </location>
</feature>